<evidence type="ECO:0000256" key="1">
    <source>
        <dbReference type="ARBA" id="ARBA00001946"/>
    </source>
</evidence>
<evidence type="ECO:0000256" key="2">
    <source>
        <dbReference type="ARBA" id="ARBA00010231"/>
    </source>
</evidence>
<feature type="domain" description="Alpha-D-phosphohexomutase alpha/beta/alpha" evidence="10">
    <location>
        <begin position="190"/>
        <end position="301"/>
    </location>
</feature>
<dbReference type="Pfam" id="PF02879">
    <property type="entry name" value="PGM_PMM_II"/>
    <property type="match status" value="1"/>
</dbReference>
<dbReference type="Pfam" id="PF02880">
    <property type="entry name" value="PGM_PMM_III"/>
    <property type="match status" value="1"/>
</dbReference>
<keyword evidence="6" id="KW-0413">Isomerase</keyword>
<dbReference type="InterPro" id="IPR005843">
    <property type="entry name" value="A-D-PHexomutase_C"/>
</dbReference>
<feature type="domain" description="Alpha-D-phosphohexomutase alpha/beta/alpha" evidence="8">
    <location>
        <begin position="1"/>
        <end position="55"/>
    </location>
</feature>
<evidence type="ECO:0000259" key="10">
    <source>
        <dbReference type="Pfam" id="PF02880"/>
    </source>
</evidence>
<keyword evidence="3" id="KW-0597">Phosphoprotein</keyword>
<accession>A0ABW9QR64</accession>
<keyword evidence="4" id="KW-0479">Metal-binding</keyword>
<evidence type="ECO:0000313" key="11">
    <source>
        <dbReference type="EMBL" id="MST31941.1"/>
    </source>
</evidence>
<dbReference type="SUPFAM" id="SSF53738">
    <property type="entry name" value="Phosphoglucomutase, first 3 domains"/>
    <property type="match status" value="3"/>
</dbReference>
<keyword evidence="5" id="KW-0460">Magnesium</keyword>
<feature type="domain" description="Alpha-D-phosphohexomutase C-terminal" evidence="7">
    <location>
        <begin position="309"/>
        <end position="372"/>
    </location>
</feature>
<organism evidence="11 12">
    <name type="scientific">Acidiferrimicrobium australe</name>
    <dbReference type="NCBI Taxonomy" id="2664430"/>
    <lineage>
        <taxon>Bacteria</taxon>
        <taxon>Bacillati</taxon>
        <taxon>Actinomycetota</taxon>
        <taxon>Acidimicrobiia</taxon>
        <taxon>Acidimicrobiales</taxon>
        <taxon>Acidimicrobiaceae</taxon>
        <taxon>Acidiferrimicrobium</taxon>
    </lineage>
</organism>
<evidence type="ECO:0000256" key="3">
    <source>
        <dbReference type="ARBA" id="ARBA00022553"/>
    </source>
</evidence>
<comment type="cofactor">
    <cofactor evidence="1">
        <name>Mg(2+)</name>
        <dbReference type="ChEBI" id="CHEBI:18420"/>
    </cofactor>
</comment>
<dbReference type="InterPro" id="IPR005846">
    <property type="entry name" value="A-D-PHexomutase_a/b/a-III"/>
</dbReference>
<dbReference type="Pfam" id="PF02878">
    <property type="entry name" value="PGM_PMM_I"/>
    <property type="match status" value="1"/>
</dbReference>
<dbReference type="InterPro" id="IPR036900">
    <property type="entry name" value="A-D-PHexomutase_C_sf"/>
</dbReference>
<dbReference type="InterPro" id="IPR005841">
    <property type="entry name" value="Alpha-D-phosphohexomutase_SF"/>
</dbReference>
<evidence type="ECO:0000256" key="4">
    <source>
        <dbReference type="ARBA" id="ARBA00022723"/>
    </source>
</evidence>
<dbReference type="PRINTS" id="PR00509">
    <property type="entry name" value="PGMPMM"/>
</dbReference>
<proteinExistence type="inferred from homology"/>
<evidence type="ECO:0000259" key="9">
    <source>
        <dbReference type="Pfam" id="PF02879"/>
    </source>
</evidence>
<comment type="similarity">
    <text evidence="2">Belongs to the phosphohexose mutase family.</text>
</comment>
<reference evidence="11 12" key="1">
    <citation type="submission" date="2019-11" db="EMBL/GenBank/DDBJ databases">
        <title>Acidiferrimicrobium australis gen. nov., sp. nov., an acidophilic and obligately heterotrophic, member of the Actinobacteria that catalyses dissimilatory oxido- reduction of iron isolated from metal-rich acidic water in Chile.</title>
        <authorList>
            <person name="Gonzalez D."/>
            <person name="Huber K."/>
            <person name="Hedrich S."/>
            <person name="Rojas-Villalobos C."/>
            <person name="Quatrini R."/>
            <person name="Dinamarca M.A."/>
            <person name="Schwarz A."/>
            <person name="Canales C."/>
            <person name="Nancucheo I."/>
        </authorList>
    </citation>
    <scope>NUCLEOTIDE SEQUENCE [LARGE SCALE GENOMIC DNA]</scope>
    <source>
        <strain evidence="11 12">USS-CCA1</strain>
    </source>
</reference>
<dbReference type="PANTHER" id="PTHR42946:SF1">
    <property type="entry name" value="PHOSPHOGLUCOMUTASE (ALPHA-D-GLUCOSE-1,6-BISPHOSPHATE-DEPENDENT)"/>
    <property type="match status" value="1"/>
</dbReference>
<dbReference type="PANTHER" id="PTHR42946">
    <property type="entry name" value="PHOSPHOHEXOSE MUTASE"/>
    <property type="match status" value="1"/>
</dbReference>
<dbReference type="InterPro" id="IPR005845">
    <property type="entry name" value="A-D-PHexomutase_a/b/a-II"/>
</dbReference>
<name>A0ABW9QR64_9ACTN</name>
<dbReference type="InterPro" id="IPR050060">
    <property type="entry name" value="Phosphoglucosamine_mutase"/>
</dbReference>
<sequence>VLPTPGVAARSAALGVPAAVISASHNPFPDNGIKLFAAGGRKLEEETEARVERRLVELLGAAGGGAGGQERRTGRSVGTTSVDDSAAAWYGEQLVAALAGRDLGGLTVALDCANGAASAVATAAFTAAGAQVVVTLADRPDGTNINDGCGSTDPSGLAAAVVEYGAALGLAFDGDADRVIAVDGGGRVVDGDRLLALFAADLRARGALAADTVVVTVMSNLGFHKAMAAAGIAVHTTDVGDRNVLAALEANGWSLGGEQSGHLVFREQATTGDGIRSGLLLADLVVRAGRPLADLAGAAMESLPQILRNVPVADRAGLAAAPAVWEEVAAVEAELGADGRVLLRPSGTEPYVRVMVEALTVERARAAADRLEAAVRLALPVT</sequence>
<feature type="non-terminal residue" evidence="11">
    <location>
        <position position="1"/>
    </location>
</feature>
<dbReference type="InterPro" id="IPR016055">
    <property type="entry name" value="A-D-PHexomutase_a/b/a-I/II/III"/>
</dbReference>
<dbReference type="Pfam" id="PF00408">
    <property type="entry name" value="PGM_PMM_IV"/>
    <property type="match status" value="1"/>
</dbReference>
<dbReference type="EMBL" id="WJHE01000179">
    <property type="protein sequence ID" value="MST31941.1"/>
    <property type="molecule type" value="Genomic_DNA"/>
</dbReference>
<protein>
    <submittedName>
        <fullName evidence="11">Phosphoglucosamine mutase</fullName>
    </submittedName>
</protein>
<dbReference type="Gene3D" id="3.40.120.10">
    <property type="entry name" value="Alpha-D-Glucose-1,6-Bisphosphate, subunit A, domain 3"/>
    <property type="match status" value="3"/>
</dbReference>
<evidence type="ECO:0000256" key="6">
    <source>
        <dbReference type="ARBA" id="ARBA00023235"/>
    </source>
</evidence>
<comment type="caution">
    <text evidence="11">The sequence shown here is derived from an EMBL/GenBank/DDBJ whole genome shotgun (WGS) entry which is preliminary data.</text>
</comment>
<dbReference type="InterPro" id="IPR005844">
    <property type="entry name" value="A-D-PHexomutase_a/b/a-I"/>
</dbReference>
<evidence type="ECO:0000259" key="7">
    <source>
        <dbReference type="Pfam" id="PF00408"/>
    </source>
</evidence>
<evidence type="ECO:0000256" key="5">
    <source>
        <dbReference type="ARBA" id="ARBA00022842"/>
    </source>
</evidence>
<dbReference type="Gene3D" id="3.30.310.50">
    <property type="entry name" value="Alpha-D-phosphohexomutase, C-terminal domain"/>
    <property type="match status" value="1"/>
</dbReference>
<feature type="domain" description="Alpha-D-phosphohexomutase alpha/beta/alpha" evidence="9">
    <location>
        <begin position="105"/>
        <end position="186"/>
    </location>
</feature>
<evidence type="ECO:0000259" key="8">
    <source>
        <dbReference type="Pfam" id="PF02878"/>
    </source>
</evidence>
<keyword evidence="12" id="KW-1185">Reference proteome</keyword>
<gene>
    <name evidence="11" type="ORF">GHK86_04265</name>
</gene>
<evidence type="ECO:0000313" key="12">
    <source>
        <dbReference type="Proteomes" id="UP000437736"/>
    </source>
</evidence>
<dbReference type="Proteomes" id="UP000437736">
    <property type="component" value="Unassembled WGS sequence"/>
</dbReference>
<dbReference type="SUPFAM" id="SSF55957">
    <property type="entry name" value="Phosphoglucomutase, C-terminal domain"/>
    <property type="match status" value="1"/>
</dbReference>